<sequence>MNEKLLFRRVLVRSYVDVIFHWDTFLQFFAGCLADTSDPNQVECSIARRGYMDDPMNTDNCWREVELWKIHYSGEETLGEKFQVR</sequence>
<dbReference type="Gene3D" id="3.90.79.10">
    <property type="entry name" value="Nucleoside Triphosphate Pyrophosphohydrolase"/>
    <property type="match status" value="1"/>
</dbReference>
<dbReference type="AlphaFoldDB" id="A0A9J6G464"/>
<protein>
    <submittedName>
        <fullName evidence="1">Uncharacterized protein</fullName>
    </submittedName>
</protein>
<dbReference type="OrthoDB" id="6427889at2759"/>
<keyword evidence="2" id="KW-1185">Reference proteome</keyword>
<dbReference type="VEuPathDB" id="VectorBase:HLOH_043345"/>
<comment type="caution">
    <text evidence="1">The sequence shown here is derived from an EMBL/GenBank/DDBJ whole genome shotgun (WGS) entry which is preliminary data.</text>
</comment>
<accession>A0A9J6G464</accession>
<dbReference type="EMBL" id="JABSTR010000005">
    <property type="protein sequence ID" value="KAH9369529.1"/>
    <property type="molecule type" value="Genomic_DNA"/>
</dbReference>
<evidence type="ECO:0000313" key="2">
    <source>
        <dbReference type="Proteomes" id="UP000821853"/>
    </source>
</evidence>
<dbReference type="Proteomes" id="UP000821853">
    <property type="component" value="Chromosome 3"/>
</dbReference>
<reference evidence="1 2" key="1">
    <citation type="journal article" date="2020" name="Cell">
        <title>Large-Scale Comparative Analyses of Tick Genomes Elucidate Their Genetic Diversity and Vector Capacities.</title>
        <authorList>
            <consortium name="Tick Genome and Microbiome Consortium (TIGMIC)"/>
            <person name="Jia N."/>
            <person name="Wang J."/>
            <person name="Shi W."/>
            <person name="Du L."/>
            <person name="Sun Y."/>
            <person name="Zhan W."/>
            <person name="Jiang J.F."/>
            <person name="Wang Q."/>
            <person name="Zhang B."/>
            <person name="Ji P."/>
            <person name="Bell-Sakyi L."/>
            <person name="Cui X.M."/>
            <person name="Yuan T.T."/>
            <person name="Jiang B.G."/>
            <person name="Yang W.F."/>
            <person name="Lam T.T."/>
            <person name="Chang Q.C."/>
            <person name="Ding S.J."/>
            <person name="Wang X.J."/>
            <person name="Zhu J.G."/>
            <person name="Ruan X.D."/>
            <person name="Zhao L."/>
            <person name="Wei J.T."/>
            <person name="Ye R.Z."/>
            <person name="Que T.C."/>
            <person name="Du C.H."/>
            <person name="Zhou Y.H."/>
            <person name="Cheng J.X."/>
            <person name="Dai P.F."/>
            <person name="Guo W.B."/>
            <person name="Han X.H."/>
            <person name="Huang E.J."/>
            <person name="Li L.F."/>
            <person name="Wei W."/>
            <person name="Gao Y.C."/>
            <person name="Liu J.Z."/>
            <person name="Shao H.Z."/>
            <person name="Wang X."/>
            <person name="Wang C.C."/>
            <person name="Yang T.C."/>
            <person name="Huo Q.B."/>
            <person name="Li W."/>
            <person name="Chen H.Y."/>
            <person name="Chen S.E."/>
            <person name="Zhou L.G."/>
            <person name="Ni X.B."/>
            <person name="Tian J.H."/>
            <person name="Sheng Y."/>
            <person name="Liu T."/>
            <person name="Pan Y.S."/>
            <person name="Xia L.Y."/>
            <person name="Li J."/>
            <person name="Zhao F."/>
            <person name="Cao W.C."/>
        </authorList>
    </citation>
    <scope>NUCLEOTIDE SEQUENCE [LARGE SCALE GENOMIC DNA]</scope>
    <source>
        <strain evidence="1">HaeL-2018</strain>
    </source>
</reference>
<organism evidence="1 2">
    <name type="scientific">Haemaphysalis longicornis</name>
    <name type="common">Bush tick</name>
    <dbReference type="NCBI Taxonomy" id="44386"/>
    <lineage>
        <taxon>Eukaryota</taxon>
        <taxon>Metazoa</taxon>
        <taxon>Ecdysozoa</taxon>
        <taxon>Arthropoda</taxon>
        <taxon>Chelicerata</taxon>
        <taxon>Arachnida</taxon>
        <taxon>Acari</taxon>
        <taxon>Parasitiformes</taxon>
        <taxon>Ixodida</taxon>
        <taxon>Ixodoidea</taxon>
        <taxon>Ixodidae</taxon>
        <taxon>Haemaphysalinae</taxon>
        <taxon>Haemaphysalis</taxon>
    </lineage>
</organism>
<evidence type="ECO:0000313" key="1">
    <source>
        <dbReference type="EMBL" id="KAH9369529.1"/>
    </source>
</evidence>
<name>A0A9J6G464_HAELO</name>
<proteinExistence type="predicted"/>
<gene>
    <name evidence="1" type="ORF">HPB48_019680</name>
</gene>